<reference evidence="1" key="1">
    <citation type="submission" date="2020-03" db="EMBL/GenBank/DDBJ databases">
        <title>The deep terrestrial virosphere.</title>
        <authorList>
            <person name="Holmfeldt K."/>
            <person name="Nilsson E."/>
            <person name="Simone D."/>
            <person name="Lopez-Fernandez M."/>
            <person name="Wu X."/>
            <person name="de Brujin I."/>
            <person name="Lundin D."/>
            <person name="Andersson A."/>
            <person name="Bertilsson S."/>
            <person name="Dopson M."/>
        </authorList>
    </citation>
    <scope>NUCLEOTIDE SEQUENCE</scope>
    <source>
        <strain evidence="1">MM415A02093</strain>
    </source>
</reference>
<evidence type="ECO:0000313" key="1">
    <source>
        <dbReference type="EMBL" id="QJA74120.1"/>
    </source>
</evidence>
<organism evidence="1">
    <name type="scientific">viral metagenome</name>
    <dbReference type="NCBI Taxonomy" id="1070528"/>
    <lineage>
        <taxon>unclassified sequences</taxon>
        <taxon>metagenomes</taxon>
        <taxon>organismal metagenomes</taxon>
    </lineage>
</organism>
<dbReference type="EMBL" id="MT142075">
    <property type="protein sequence ID" value="QJA74120.1"/>
    <property type="molecule type" value="Genomic_DNA"/>
</dbReference>
<sequence>MAYTTIKSGPQSSVTALSANQMPDNDKLLYLLYPFQYPLFQKMYFSTGRKAVPVINDQGLFNWFEDELFPNTTTLTGSGIAGGSATENIETVLTLDFLQPYDIILVESTGQMLYCTSITTNTTVSTMNGTDLITAAASGTIRKIGTLDHEYAGVRTAVSTQPIQVSNYLTKFNETVGMTGRQQASKTYTNGTSFKDQIDKKVDEMKLLYENNFKFATESGTKNITGSDGNTYRATYGKGLSGMITTNVHTYTTLTEAVIDNFLATIATTGGSNVKDLYQGTEQSLAFSKIIKDKFGVMPEGVVTEYGVRLTRYILPQATLNLIWDSTMNAKYVDWGFAVDPDARKPITMRYMADDELGSRKFRIQKHVETPGTDGRLDKFLADIGIQVPNQEIHGILKIAA</sequence>
<name>A0A6M3JVU9_9ZZZZ</name>
<proteinExistence type="predicted"/>
<dbReference type="AlphaFoldDB" id="A0A6M3JVU9"/>
<dbReference type="Pfam" id="PF17236">
    <property type="entry name" value="SU10_MCP"/>
    <property type="match status" value="1"/>
</dbReference>
<gene>
    <name evidence="1" type="ORF">MM415A02093_0013</name>
</gene>
<protein>
    <submittedName>
        <fullName evidence="1">Putative structural protein</fullName>
    </submittedName>
</protein>
<dbReference type="InterPro" id="IPR035198">
    <property type="entry name" value="SU10_MCP"/>
</dbReference>
<accession>A0A6M3JVU9</accession>